<reference evidence="5" key="1">
    <citation type="submission" date="2013-11" db="EMBL/GenBank/DDBJ databases">
        <title>New antitubercular compounds from marine-derived Verrucosispora sp. MS100047.</title>
        <authorList>
            <person name="Huang P."/>
            <person name="Xie F."/>
            <person name="Wang Q."/>
            <person name="Wang J."/>
            <person name="Wang Q."/>
            <person name="Abdel-Mageed W.M."/>
            <person name="Liu M."/>
            <person name="Han J."/>
            <person name="Song F."/>
            <person name="Dai H."/>
            <person name="Liu X."/>
            <person name="Zhang L."/>
        </authorList>
    </citation>
    <scope>NUCLEOTIDE SEQUENCE</scope>
    <source>
        <strain evidence="5">MS100047</strain>
    </source>
</reference>
<dbReference type="Pfam" id="PF08541">
    <property type="entry name" value="ACP_syn_III_C"/>
    <property type="match status" value="1"/>
</dbReference>
<evidence type="ECO:0000259" key="4">
    <source>
        <dbReference type="Pfam" id="PF08545"/>
    </source>
</evidence>
<dbReference type="GO" id="GO:0006633">
    <property type="term" value="P:fatty acid biosynthetic process"/>
    <property type="evidence" value="ECO:0007669"/>
    <property type="project" value="InterPro"/>
</dbReference>
<keyword evidence="2" id="KW-0012">Acyltransferase</keyword>
<keyword evidence="1" id="KW-0808">Transferase</keyword>
<dbReference type="AlphaFoldDB" id="A0A097CSX9"/>
<dbReference type="PANTHER" id="PTHR34069">
    <property type="entry name" value="3-OXOACYL-[ACYL-CARRIER-PROTEIN] SYNTHASE 3"/>
    <property type="match status" value="1"/>
</dbReference>
<sequence length="341" mass="36068">MTRTVSVLSAASALPGPTVDNATLGRRLGMDRLWEQWVDAFIGTRTRHLAVDLDSGEIRHTLADLAHQAGSRALDAAGVTPEEVDLVVLGTATPDRLMPTTATVVADRLGIDGVPAYQLQSGCSGAVQALAVTRSLLLGGTARTALVLGGDVVARFYDLTADLRKLPPAEFVNYVLFGDGVGAAVLRVGEVAGAAALRSAFTRLVGLGREPGATLEWFGPTEDRNRPAATEDYKAIERHVPDLAAEVVEELLGELGWARDDLDYVLPPQLSGRMTALIVERLKLPQATEVSCVAETGNNGNGIIFLQLERALARLAGGQRALGVSIESSKWIKSGFALEGL</sequence>
<protein>
    <submittedName>
        <fullName evidence="5">3-oxoacyl-[acyl-carrier-protein</fullName>
    </submittedName>
</protein>
<name>A0A097CSX9_9ACTN</name>
<evidence type="ECO:0000313" key="5">
    <source>
        <dbReference type="EMBL" id="AIS85749.1"/>
    </source>
</evidence>
<proteinExistence type="predicted"/>
<evidence type="ECO:0000259" key="3">
    <source>
        <dbReference type="Pfam" id="PF08541"/>
    </source>
</evidence>
<dbReference type="Pfam" id="PF08545">
    <property type="entry name" value="ACP_syn_III"/>
    <property type="match status" value="1"/>
</dbReference>
<gene>
    <name evidence="5" type="ORF">VASRM7_506</name>
</gene>
<dbReference type="EMBL" id="KF826681">
    <property type="protein sequence ID" value="AIS85749.1"/>
    <property type="molecule type" value="Genomic_DNA"/>
</dbReference>
<dbReference type="Gene3D" id="3.40.47.10">
    <property type="match status" value="2"/>
</dbReference>
<dbReference type="InterPro" id="IPR013751">
    <property type="entry name" value="ACP_syn_III_N"/>
</dbReference>
<dbReference type="InterPro" id="IPR013747">
    <property type="entry name" value="ACP_syn_III_C"/>
</dbReference>
<dbReference type="GO" id="GO:0004315">
    <property type="term" value="F:3-oxoacyl-[acyl-carrier-protein] synthase activity"/>
    <property type="evidence" value="ECO:0007669"/>
    <property type="project" value="InterPro"/>
</dbReference>
<evidence type="ECO:0000256" key="1">
    <source>
        <dbReference type="ARBA" id="ARBA00022679"/>
    </source>
</evidence>
<organism evidence="5">
    <name type="scientific">Verrucosispora sp. MS100047</name>
    <dbReference type="NCBI Taxonomy" id="1410949"/>
    <lineage>
        <taxon>Bacteria</taxon>
        <taxon>Bacillati</taxon>
        <taxon>Actinomycetota</taxon>
        <taxon>Actinomycetes</taxon>
        <taxon>Micromonosporales</taxon>
        <taxon>Micromonosporaceae</taxon>
        <taxon>Micromonospora</taxon>
    </lineage>
</organism>
<feature type="domain" description="Beta-ketoacyl-[acyl-carrier-protein] synthase III N-terminal" evidence="4">
    <location>
        <begin position="119"/>
        <end position="198"/>
    </location>
</feature>
<dbReference type="SUPFAM" id="SSF53901">
    <property type="entry name" value="Thiolase-like"/>
    <property type="match status" value="2"/>
</dbReference>
<dbReference type="PANTHER" id="PTHR34069:SF2">
    <property type="entry name" value="BETA-KETOACYL-[ACYL-CARRIER-PROTEIN] SYNTHASE III"/>
    <property type="match status" value="1"/>
</dbReference>
<dbReference type="InterPro" id="IPR016039">
    <property type="entry name" value="Thiolase-like"/>
</dbReference>
<dbReference type="GO" id="GO:0044550">
    <property type="term" value="P:secondary metabolite biosynthetic process"/>
    <property type="evidence" value="ECO:0007669"/>
    <property type="project" value="TreeGrafter"/>
</dbReference>
<feature type="domain" description="Beta-ketoacyl-[acyl-carrier-protein] synthase III C-terminal" evidence="3">
    <location>
        <begin position="254"/>
        <end position="325"/>
    </location>
</feature>
<evidence type="ECO:0000256" key="2">
    <source>
        <dbReference type="ARBA" id="ARBA00023315"/>
    </source>
</evidence>
<accession>A0A097CSX9</accession>